<dbReference type="Pfam" id="PF13710">
    <property type="entry name" value="ACT_5"/>
    <property type="match status" value="1"/>
</dbReference>
<accession>A0ABQ4PKS0</accession>
<dbReference type="SUPFAM" id="SSF55021">
    <property type="entry name" value="ACT-like"/>
    <property type="match status" value="1"/>
</dbReference>
<dbReference type="Proteomes" id="UP000761574">
    <property type="component" value="Unassembled WGS sequence"/>
</dbReference>
<keyword evidence="2" id="KW-1185">Reference proteome</keyword>
<proteinExistence type="predicted"/>
<organism evidence="1 2">
    <name type="scientific">Shewanella algidipiscicola</name>
    <dbReference type="NCBI Taxonomy" id="614070"/>
    <lineage>
        <taxon>Bacteria</taxon>
        <taxon>Pseudomonadati</taxon>
        <taxon>Pseudomonadota</taxon>
        <taxon>Gammaproteobacteria</taxon>
        <taxon>Alteromonadales</taxon>
        <taxon>Shewanellaceae</taxon>
        <taxon>Shewanella</taxon>
    </lineage>
</organism>
<reference evidence="1 2" key="1">
    <citation type="submission" date="2021-05" db="EMBL/GenBank/DDBJ databases">
        <title>Molecular characterization for Shewanella algae harboring chromosomal blaOXA-55-like strains isolated from clinical and environment sample.</title>
        <authorList>
            <person name="Ohama Y."/>
            <person name="Aoki K."/>
            <person name="Harada S."/>
            <person name="Moriya K."/>
            <person name="Ishii Y."/>
            <person name="Tateda K."/>
        </authorList>
    </citation>
    <scope>NUCLEOTIDE SEQUENCE [LARGE SCALE GENOMIC DNA]</scope>
    <source>
        <strain evidence="1 2">LMG 23746</strain>
    </source>
</reference>
<protein>
    <recommendedName>
        <fullName evidence="3">Acetolactate synthase</fullName>
    </recommendedName>
</protein>
<name>A0ABQ4PKS0_9GAMM</name>
<dbReference type="EMBL" id="BPFB01000029">
    <property type="protein sequence ID" value="GIU48468.1"/>
    <property type="molecule type" value="Genomic_DNA"/>
</dbReference>
<dbReference type="InterPro" id="IPR045865">
    <property type="entry name" value="ACT-like_dom_sf"/>
</dbReference>
<dbReference type="Gene3D" id="3.30.70.260">
    <property type="match status" value="1"/>
</dbReference>
<dbReference type="RefSeq" id="WP_119978875.1">
    <property type="nucleotide sequence ID" value="NZ_BPFB01000029.1"/>
</dbReference>
<evidence type="ECO:0008006" key="3">
    <source>
        <dbReference type="Google" id="ProtNLM"/>
    </source>
</evidence>
<gene>
    <name evidence="1" type="ORF">TUM4630_24850</name>
</gene>
<sequence length="100" mass="11200">MIYNLALTLVQQPEVLERVLRVVRHRGFKVTTLDMQLAANGTTQVDMVVESERALELLSHQLNKLIDVTECKVLSAEQLSTKLTTRLSTRQIQPASALNA</sequence>
<dbReference type="NCBIfam" id="NF008362">
    <property type="entry name" value="PRK11152.1"/>
    <property type="match status" value="1"/>
</dbReference>
<evidence type="ECO:0000313" key="1">
    <source>
        <dbReference type="EMBL" id="GIU48468.1"/>
    </source>
</evidence>
<comment type="caution">
    <text evidence="1">The sequence shown here is derived from an EMBL/GenBank/DDBJ whole genome shotgun (WGS) entry which is preliminary data.</text>
</comment>
<evidence type="ECO:0000313" key="2">
    <source>
        <dbReference type="Proteomes" id="UP000761574"/>
    </source>
</evidence>